<comment type="caution">
    <text evidence="2">The sequence shown here is derived from an EMBL/GenBank/DDBJ whole genome shotgun (WGS) entry which is preliminary data.</text>
</comment>
<dbReference type="Proteomes" id="UP000618943">
    <property type="component" value="Unassembled WGS sequence"/>
</dbReference>
<feature type="transmembrane region" description="Helical" evidence="1">
    <location>
        <begin position="340"/>
        <end position="362"/>
    </location>
</feature>
<sequence>MNQFKEEWQRELNREVKLSSNRKLEILREIKNAPRKVQKSKRNWGYPVVLTSFIALSLLFLMMNIQGGIPQGNISPGAVMNKGEKIEVDSLQLLICLIMMIIFQSLTLLFSALAIMKTKRWDSNEKVQILRTFIKTHVHYKMFHIVAVVLSLLTIIIWMVSPIIVVSNFKFIGGIIAHVFIFIFATVIVTSYTLYINRKAAMQIRKEKRKRTFLLFQLMSWAISTIILGNVLLFVTYETSYEVIKVVIVISQTTFLCSLLLWHEKAKNYAKCPHCNCRYNRKFVIKKSFDPYKFNCPECAKQVYIKTGKVSSTSTSNSFYFVLPAVYFPWNLAERIGLSYVLLSISVFLMILFHIVCLSPIIDKFTNENKSQW</sequence>
<feature type="transmembrane region" description="Helical" evidence="1">
    <location>
        <begin position="171"/>
        <end position="192"/>
    </location>
</feature>
<keyword evidence="1" id="KW-1133">Transmembrane helix</keyword>
<feature type="transmembrane region" description="Helical" evidence="1">
    <location>
        <begin position="213"/>
        <end position="237"/>
    </location>
</feature>
<feature type="transmembrane region" description="Helical" evidence="1">
    <location>
        <begin position="243"/>
        <end position="262"/>
    </location>
</feature>
<feature type="transmembrane region" description="Helical" evidence="1">
    <location>
        <begin position="91"/>
        <end position="116"/>
    </location>
</feature>
<proteinExistence type="predicted"/>
<name>A0ABS1H3C3_9BACL</name>
<evidence type="ECO:0000256" key="1">
    <source>
        <dbReference type="SAM" id="Phobius"/>
    </source>
</evidence>
<keyword evidence="1" id="KW-0812">Transmembrane</keyword>
<evidence type="ECO:0008006" key="4">
    <source>
        <dbReference type="Google" id="ProtNLM"/>
    </source>
</evidence>
<dbReference type="RefSeq" id="WP_200747914.1">
    <property type="nucleotide sequence ID" value="NZ_JAEOAH010000003.1"/>
</dbReference>
<feature type="transmembrane region" description="Helical" evidence="1">
    <location>
        <begin position="143"/>
        <end position="165"/>
    </location>
</feature>
<dbReference type="EMBL" id="JAEOAH010000003">
    <property type="protein sequence ID" value="MBK3493906.1"/>
    <property type="molecule type" value="Genomic_DNA"/>
</dbReference>
<keyword evidence="3" id="KW-1185">Reference proteome</keyword>
<feature type="transmembrane region" description="Helical" evidence="1">
    <location>
        <begin position="44"/>
        <end position="63"/>
    </location>
</feature>
<evidence type="ECO:0000313" key="3">
    <source>
        <dbReference type="Proteomes" id="UP000618943"/>
    </source>
</evidence>
<protein>
    <recommendedName>
        <fullName evidence="4">ABC transporter permease</fullName>
    </recommendedName>
</protein>
<gene>
    <name evidence="2" type="ORF">JFL43_03340</name>
</gene>
<reference evidence="2 3" key="1">
    <citation type="submission" date="2020-12" db="EMBL/GenBank/DDBJ databases">
        <title>YIM B01967 draft genome.</title>
        <authorList>
            <person name="Yan X."/>
        </authorList>
    </citation>
    <scope>NUCLEOTIDE SEQUENCE [LARGE SCALE GENOMIC DNA]</scope>
    <source>
        <strain evidence="2 3">YIM B01967</strain>
    </source>
</reference>
<accession>A0ABS1H3C3</accession>
<keyword evidence="1" id="KW-0472">Membrane</keyword>
<evidence type="ECO:0000313" key="2">
    <source>
        <dbReference type="EMBL" id="MBK3493906.1"/>
    </source>
</evidence>
<organism evidence="2 3">
    <name type="scientific">Viridibacillus soli</name>
    <dbReference type="NCBI Taxonomy" id="2798301"/>
    <lineage>
        <taxon>Bacteria</taxon>
        <taxon>Bacillati</taxon>
        <taxon>Bacillota</taxon>
        <taxon>Bacilli</taxon>
        <taxon>Bacillales</taxon>
        <taxon>Caryophanaceae</taxon>
        <taxon>Viridibacillus</taxon>
    </lineage>
</organism>